<keyword evidence="2" id="KW-0732">Signal</keyword>
<dbReference type="GO" id="GO:0004252">
    <property type="term" value="F:serine-type endopeptidase activity"/>
    <property type="evidence" value="ECO:0007669"/>
    <property type="project" value="InterPro"/>
</dbReference>
<evidence type="ECO:0000256" key="4">
    <source>
        <dbReference type="ARBA" id="ARBA00022825"/>
    </source>
</evidence>
<evidence type="ECO:0000256" key="5">
    <source>
        <dbReference type="ARBA" id="ARBA00023157"/>
    </source>
</evidence>
<dbReference type="GO" id="GO:0006508">
    <property type="term" value="P:proteolysis"/>
    <property type="evidence" value="ECO:0007669"/>
    <property type="project" value="UniProtKB-KW"/>
</dbReference>
<dbReference type="InterPro" id="IPR001254">
    <property type="entry name" value="Trypsin_dom"/>
</dbReference>
<dbReference type="PRINTS" id="PR00722">
    <property type="entry name" value="CHYMOTRYPSIN"/>
</dbReference>
<evidence type="ECO:0000313" key="7">
    <source>
        <dbReference type="Proteomes" id="UP001152795"/>
    </source>
</evidence>
<dbReference type="SUPFAM" id="SSF50494">
    <property type="entry name" value="Trypsin-like serine proteases"/>
    <property type="match status" value="1"/>
</dbReference>
<evidence type="ECO:0000313" key="6">
    <source>
        <dbReference type="EMBL" id="CAB4025346.1"/>
    </source>
</evidence>
<dbReference type="AlphaFoldDB" id="A0A7D9JAD3"/>
<dbReference type="PROSITE" id="PS50240">
    <property type="entry name" value="TRYPSIN_DOM"/>
    <property type="match status" value="1"/>
</dbReference>
<keyword evidence="4" id="KW-0720">Serine protease</keyword>
<dbReference type="InterPro" id="IPR018114">
    <property type="entry name" value="TRYPSIN_HIS"/>
</dbReference>
<accession>A0A7D9JAD3</accession>
<organism evidence="6 7">
    <name type="scientific">Paramuricea clavata</name>
    <name type="common">Red gorgonian</name>
    <name type="synonym">Violescent sea-whip</name>
    <dbReference type="NCBI Taxonomy" id="317549"/>
    <lineage>
        <taxon>Eukaryota</taxon>
        <taxon>Metazoa</taxon>
        <taxon>Cnidaria</taxon>
        <taxon>Anthozoa</taxon>
        <taxon>Octocorallia</taxon>
        <taxon>Malacalcyonacea</taxon>
        <taxon>Plexauridae</taxon>
        <taxon>Paramuricea</taxon>
    </lineage>
</organism>
<dbReference type="Gene3D" id="2.40.10.10">
    <property type="entry name" value="Trypsin-like serine proteases"/>
    <property type="match status" value="3"/>
</dbReference>
<dbReference type="InterPro" id="IPR043504">
    <property type="entry name" value="Peptidase_S1_PA_chymotrypsin"/>
</dbReference>
<dbReference type="EMBL" id="CACRXK020013556">
    <property type="protein sequence ID" value="CAB4025346.1"/>
    <property type="molecule type" value="Genomic_DNA"/>
</dbReference>
<name>A0A7D9JAD3_PARCT</name>
<evidence type="ECO:0000256" key="1">
    <source>
        <dbReference type="ARBA" id="ARBA00022670"/>
    </source>
</evidence>
<reference evidence="6" key="1">
    <citation type="submission" date="2020-04" db="EMBL/GenBank/DDBJ databases">
        <authorList>
            <person name="Alioto T."/>
            <person name="Alioto T."/>
            <person name="Gomez Garrido J."/>
        </authorList>
    </citation>
    <scope>NUCLEOTIDE SEQUENCE</scope>
    <source>
        <strain evidence="6">A484AB</strain>
    </source>
</reference>
<comment type="caution">
    <text evidence="6">The sequence shown here is derived from an EMBL/GenBank/DDBJ whole genome shotgun (WGS) entry which is preliminary data.</text>
</comment>
<feature type="non-terminal residue" evidence="6">
    <location>
        <position position="1"/>
    </location>
</feature>
<dbReference type="FunFam" id="2.40.10.10:FF:000120">
    <property type="entry name" value="Putative serine protease"/>
    <property type="match status" value="1"/>
</dbReference>
<sequence>NFTIGRATYKPRKEFIGKVDSAFFSRFMISVVQGRALALVHQKQDWQFLLFDCCFNTTCKIKIWFKQWYFSCFGYHTKHRCKRVLRVECIARYCTKNNVEVAQINETGSELYGCGRAKLFLGKVVSGQPARPNSWPWQVSLRSVGSSHHFCGGSLISDQWVVTAAHCLERSSASSLNVRLEAVNYERCWRYVNLNYDIALIKLSRRVTFTPQIQPVCLPQQGVIVNEVSGKECYITGWGRTRPGQSLARALQQARLPVISESKCREHMRSHGRVTRQMICAGFGGSSTVSGCQGDSGGPFVCRDKSSNRWILQGAVSWGTRTCSAGYNQFTVFARVSEFANWIKQHVTDSWNPDSLLNELSVCPESLPQFLVKHDQFFYEYSYRVTDSIDSYLVTGLTINQGSANPNLYRVTCEHFYLYRERRNIVTNHRVVRLLWAMCVAFRDYDFELLANFLVAQWQSKTNDSFCFQAILMFKKIIKCNELHYVSTLQSSCMSSSGSLIQPTIVLRAAPCR</sequence>
<keyword evidence="1 6" id="KW-0645">Protease</keyword>
<protein>
    <submittedName>
        <fullName evidence="6">Chymotrypsin-like protease CTRL-1</fullName>
    </submittedName>
</protein>
<dbReference type="InterPro" id="IPR001314">
    <property type="entry name" value="Peptidase_S1A"/>
</dbReference>
<dbReference type="PROSITE" id="PS00134">
    <property type="entry name" value="TRYPSIN_HIS"/>
    <property type="match status" value="1"/>
</dbReference>
<evidence type="ECO:0000256" key="3">
    <source>
        <dbReference type="ARBA" id="ARBA00022801"/>
    </source>
</evidence>
<dbReference type="OrthoDB" id="6364259at2759"/>
<dbReference type="CDD" id="cd00190">
    <property type="entry name" value="Tryp_SPc"/>
    <property type="match status" value="1"/>
</dbReference>
<keyword evidence="3" id="KW-0378">Hydrolase</keyword>
<keyword evidence="7" id="KW-1185">Reference proteome</keyword>
<gene>
    <name evidence="6" type="ORF">PACLA_8A065968</name>
</gene>
<evidence type="ECO:0000256" key="2">
    <source>
        <dbReference type="ARBA" id="ARBA00022729"/>
    </source>
</evidence>
<dbReference type="PANTHER" id="PTHR24252:SF7">
    <property type="entry name" value="HYALIN"/>
    <property type="match status" value="1"/>
</dbReference>
<keyword evidence="5" id="KW-1015">Disulfide bond</keyword>
<dbReference type="Pfam" id="PF00089">
    <property type="entry name" value="Trypsin"/>
    <property type="match status" value="1"/>
</dbReference>
<dbReference type="InterPro" id="IPR033116">
    <property type="entry name" value="TRYPSIN_SER"/>
</dbReference>
<dbReference type="PROSITE" id="PS00135">
    <property type="entry name" value="TRYPSIN_SER"/>
    <property type="match status" value="1"/>
</dbReference>
<dbReference type="Proteomes" id="UP001152795">
    <property type="component" value="Unassembled WGS sequence"/>
</dbReference>
<feature type="non-terminal residue" evidence="6">
    <location>
        <position position="513"/>
    </location>
</feature>
<dbReference type="SMART" id="SM00020">
    <property type="entry name" value="Tryp_SPc"/>
    <property type="match status" value="1"/>
</dbReference>
<dbReference type="InterPro" id="IPR009003">
    <property type="entry name" value="Peptidase_S1_PA"/>
</dbReference>
<dbReference type="PANTHER" id="PTHR24252">
    <property type="entry name" value="ACROSIN-RELATED"/>
    <property type="match status" value="1"/>
</dbReference>
<proteinExistence type="predicted"/>